<gene>
    <name evidence="3" type="ORF">C8E99_2353</name>
</gene>
<feature type="domain" description="ArsA/GET3 Anion-transporting ATPase-like" evidence="2">
    <location>
        <begin position="12"/>
        <end position="328"/>
    </location>
</feature>
<proteinExistence type="inferred from homology"/>
<accession>A0A3D9LGG4</accession>
<evidence type="ECO:0000313" key="3">
    <source>
        <dbReference type="EMBL" id="REE04517.1"/>
    </source>
</evidence>
<evidence type="ECO:0000256" key="1">
    <source>
        <dbReference type="ARBA" id="ARBA00011040"/>
    </source>
</evidence>
<name>A0A3D9LGG4_9MICC</name>
<dbReference type="SUPFAM" id="SSF52540">
    <property type="entry name" value="P-loop containing nucleoside triphosphate hydrolases"/>
    <property type="match status" value="1"/>
</dbReference>
<organism evidence="3 4">
    <name type="scientific">Citricoccus muralis</name>
    <dbReference type="NCBI Taxonomy" id="169134"/>
    <lineage>
        <taxon>Bacteria</taxon>
        <taxon>Bacillati</taxon>
        <taxon>Actinomycetota</taxon>
        <taxon>Actinomycetes</taxon>
        <taxon>Micrococcales</taxon>
        <taxon>Micrococcaceae</taxon>
        <taxon>Citricoccus</taxon>
    </lineage>
</organism>
<dbReference type="InterPro" id="IPR016300">
    <property type="entry name" value="ATPase_ArsA/GET3"/>
</dbReference>
<dbReference type="PANTHER" id="PTHR10803:SF3">
    <property type="entry name" value="ATPASE GET3"/>
    <property type="match status" value="1"/>
</dbReference>
<dbReference type="EMBL" id="QREH01000001">
    <property type="protein sequence ID" value="REE04517.1"/>
    <property type="molecule type" value="Genomic_DNA"/>
</dbReference>
<keyword evidence="4" id="KW-1185">Reference proteome</keyword>
<keyword evidence="3" id="KW-0547">Nucleotide-binding</keyword>
<dbReference type="PANTHER" id="PTHR10803">
    <property type="entry name" value="ARSENICAL PUMP-DRIVING ATPASE ARSENITE-TRANSLOCATING ATPASE"/>
    <property type="match status" value="1"/>
</dbReference>
<protein>
    <submittedName>
        <fullName evidence="3">Arsenite efflux ATP-binding protein ArsA</fullName>
    </submittedName>
</protein>
<dbReference type="InterPro" id="IPR025723">
    <property type="entry name" value="ArsA/GET3_ATPase-like"/>
</dbReference>
<comment type="similarity">
    <text evidence="1">Belongs to the arsA ATPase family.</text>
</comment>
<keyword evidence="3" id="KW-0067">ATP-binding</keyword>
<evidence type="ECO:0000313" key="4">
    <source>
        <dbReference type="Proteomes" id="UP000256727"/>
    </source>
</evidence>
<dbReference type="Pfam" id="PF02374">
    <property type="entry name" value="ArsA_ATPase"/>
    <property type="match status" value="1"/>
</dbReference>
<dbReference type="Gene3D" id="3.40.50.300">
    <property type="entry name" value="P-loop containing nucleotide triphosphate hydrolases"/>
    <property type="match status" value="1"/>
</dbReference>
<dbReference type="NCBIfam" id="TIGR00345">
    <property type="entry name" value="GET3_arsA_TRC40"/>
    <property type="match status" value="1"/>
</dbReference>
<comment type="caution">
    <text evidence="3">The sequence shown here is derived from an EMBL/GenBank/DDBJ whole genome shotgun (WGS) entry which is preliminary data.</text>
</comment>
<dbReference type="InterPro" id="IPR027417">
    <property type="entry name" value="P-loop_NTPase"/>
</dbReference>
<dbReference type="GO" id="GO:0016887">
    <property type="term" value="F:ATP hydrolysis activity"/>
    <property type="evidence" value="ECO:0007669"/>
    <property type="project" value="InterPro"/>
</dbReference>
<sequence length="329" mass="35958">MMTLMEILRGRRVVFFGGKGGVGKTTLSSATALALARAGQRVLVVSTDPAHNLGHLWERPVGDGEVTLWKGAGTGLVSGTELDPDRVAQEHLAAVGRTVKGLMPEHLHREVDRYFELARQSPGTQEAALLEKMSTTVLEASERFDVVVLDTAPTGHTARLLELPTLMSAWTDGLLSRREKTERFSDALQGLEGRRRGGREHSAQEVRDGEIRRVLERRQQLFGDMRRRLADAATTAFVMVLTAERMPVQETLALHGQLRTTGLDPAALVVNRRSPQDAGEFLARRHEAEGGHLRVLEAGLPEVPLVELPLLSGEVTGLEAIGRFADLLA</sequence>
<dbReference type="CDD" id="cd02035">
    <property type="entry name" value="ArsA"/>
    <property type="match status" value="1"/>
</dbReference>
<dbReference type="GO" id="GO:0005524">
    <property type="term" value="F:ATP binding"/>
    <property type="evidence" value="ECO:0007669"/>
    <property type="project" value="UniProtKB-KW"/>
</dbReference>
<dbReference type="AlphaFoldDB" id="A0A3D9LGG4"/>
<dbReference type="Proteomes" id="UP000256727">
    <property type="component" value="Unassembled WGS sequence"/>
</dbReference>
<evidence type="ECO:0000259" key="2">
    <source>
        <dbReference type="Pfam" id="PF02374"/>
    </source>
</evidence>
<reference evidence="3 4" key="1">
    <citation type="submission" date="2018-07" db="EMBL/GenBank/DDBJ databases">
        <title>Sequencing the genomes of 1000 actinobacteria strains.</title>
        <authorList>
            <person name="Klenk H.-P."/>
        </authorList>
    </citation>
    <scope>NUCLEOTIDE SEQUENCE [LARGE SCALE GENOMIC DNA]</scope>
    <source>
        <strain evidence="3 4">DSM 14442</strain>
    </source>
</reference>